<dbReference type="InterPro" id="IPR051333">
    <property type="entry name" value="CLIP_Serine_Protease"/>
</dbReference>
<feature type="signal peptide" evidence="10">
    <location>
        <begin position="1"/>
        <end position="18"/>
    </location>
</feature>
<keyword evidence="5" id="KW-0378">Hydrolase</keyword>
<dbReference type="GO" id="GO:0005576">
    <property type="term" value="C:extracellular region"/>
    <property type="evidence" value="ECO:0007669"/>
    <property type="project" value="UniProtKB-SubCell"/>
</dbReference>
<gene>
    <name evidence="13" type="primary">LOC117642546</name>
</gene>
<dbReference type="FunFam" id="2.40.10.10:FF:000146">
    <property type="entry name" value="Serine protease 53"/>
    <property type="match status" value="1"/>
</dbReference>
<dbReference type="InterPro" id="IPR001314">
    <property type="entry name" value="Peptidase_S1A"/>
</dbReference>
<proteinExistence type="predicted"/>
<keyword evidence="3" id="KW-0645">Protease</keyword>
<dbReference type="InterPro" id="IPR043504">
    <property type="entry name" value="Peptidase_S1_PA_chymotrypsin"/>
</dbReference>
<dbReference type="PANTHER" id="PTHR24260">
    <property type="match status" value="1"/>
</dbReference>
<dbReference type="PROSITE" id="PS50240">
    <property type="entry name" value="TRYPSIN_DOM"/>
    <property type="match status" value="1"/>
</dbReference>
<evidence type="ECO:0000256" key="8">
    <source>
        <dbReference type="ARBA" id="ARBA00023157"/>
    </source>
</evidence>
<dbReference type="Proteomes" id="UP000515158">
    <property type="component" value="Unplaced"/>
</dbReference>
<evidence type="ECO:0000256" key="6">
    <source>
        <dbReference type="ARBA" id="ARBA00022825"/>
    </source>
</evidence>
<dbReference type="RefSeq" id="XP_034236705.1">
    <property type="nucleotide sequence ID" value="XM_034380814.1"/>
</dbReference>
<feature type="chain" id="PRO_5027538520" evidence="10">
    <location>
        <begin position="19"/>
        <end position="533"/>
    </location>
</feature>
<keyword evidence="6" id="KW-0720">Serine protease</keyword>
<keyword evidence="2" id="KW-0964">Secreted</keyword>
<dbReference type="FunCoup" id="A0A6P8YI70">
    <property type="interactions" value="6"/>
</dbReference>
<accession>A0A6P8YI70</accession>
<dbReference type="AlphaFoldDB" id="A0A6P8YI70"/>
<keyword evidence="4 10" id="KW-0732">Signal</keyword>
<evidence type="ECO:0000256" key="3">
    <source>
        <dbReference type="ARBA" id="ARBA00022670"/>
    </source>
</evidence>
<dbReference type="OrthoDB" id="6147874at2759"/>
<dbReference type="InterPro" id="IPR001254">
    <property type="entry name" value="Trypsin_dom"/>
</dbReference>
<keyword evidence="8" id="KW-1015">Disulfide bond</keyword>
<sequence length="533" mass="56505">MGLPGCCLVLFLATIAVAHNGPGHLIPPSSPCPLVFRYEPSPTAATGWIGVVRLLAPPKFSALHLSVHLAARQHLPGEPGTLSLRGGVAAARAVIRATQQGRRAPLEFVAEFPCATVMVPALLNVTANGRVFCSAAAEPADTKSTISLEADLETGFDRAAPGDEDFGIAPEGSKVWSGQSEPARVCMPAAPPHDSSPSEAPENTAPGPSPSVINLPAVSRVPPGLPLFRPPPPPPSTSMPPPEPPAPPPHHSAEGFVQPSPTDACGRAWGANPLVTRGAAAARGRWPWLVALFKKLGRRDQLGLNFECGATLVSKKHVITAAHCVESRRGRPVDAAVLVVYLGKHDLLSYTEPGQQTAEVASVRMHPQYGRDTAYANDIALLVLADPVEPTRHIRPVCLWESAGADTDSLVGKIGAVPGWGKDDSGAISNEIRVANMPVVSQETCLRSNVFYLSFTSNTTFCAGFRNGTSVCNGDSGGGLFVKEPDGRWRIRGIVSVSMFSVNEQSCDSYNYAVFTDVSKFLPWLYDEMHPTL</sequence>
<dbReference type="PANTHER" id="PTHR24260:SF143">
    <property type="entry name" value="SERINE PROTEASE GD-LIKE PROTEIN"/>
    <property type="match status" value="1"/>
</dbReference>
<feature type="compositionally biased region" description="Pro residues" evidence="9">
    <location>
        <begin position="223"/>
        <end position="250"/>
    </location>
</feature>
<organism evidence="13">
    <name type="scientific">Thrips palmi</name>
    <name type="common">Melon thrips</name>
    <dbReference type="NCBI Taxonomy" id="161013"/>
    <lineage>
        <taxon>Eukaryota</taxon>
        <taxon>Metazoa</taxon>
        <taxon>Ecdysozoa</taxon>
        <taxon>Arthropoda</taxon>
        <taxon>Hexapoda</taxon>
        <taxon>Insecta</taxon>
        <taxon>Pterygota</taxon>
        <taxon>Neoptera</taxon>
        <taxon>Paraneoptera</taxon>
        <taxon>Thysanoptera</taxon>
        <taxon>Terebrantia</taxon>
        <taxon>Thripoidea</taxon>
        <taxon>Thripidae</taxon>
        <taxon>Thrips</taxon>
    </lineage>
</organism>
<dbReference type="GO" id="GO:0006508">
    <property type="term" value="P:proteolysis"/>
    <property type="evidence" value="ECO:0007669"/>
    <property type="project" value="UniProtKB-KW"/>
</dbReference>
<evidence type="ECO:0000259" key="11">
    <source>
        <dbReference type="PROSITE" id="PS50240"/>
    </source>
</evidence>
<dbReference type="InterPro" id="IPR018114">
    <property type="entry name" value="TRYPSIN_HIS"/>
</dbReference>
<evidence type="ECO:0000256" key="2">
    <source>
        <dbReference type="ARBA" id="ARBA00022525"/>
    </source>
</evidence>
<dbReference type="SUPFAM" id="SSF50494">
    <property type="entry name" value="Trypsin-like serine proteases"/>
    <property type="match status" value="1"/>
</dbReference>
<dbReference type="GO" id="GO:0004252">
    <property type="term" value="F:serine-type endopeptidase activity"/>
    <property type="evidence" value="ECO:0007669"/>
    <property type="project" value="InterPro"/>
</dbReference>
<evidence type="ECO:0000256" key="4">
    <source>
        <dbReference type="ARBA" id="ARBA00022729"/>
    </source>
</evidence>
<keyword evidence="12" id="KW-1185">Reference proteome</keyword>
<dbReference type="KEGG" id="tpal:117642546"/>
<evidence type="ECO:0000313" key="12">
    <source>
        <dbReference type="Proteomes" id="UP000515158"/>
    </source>
</evidence>
<dbReference type="InterPro" id="IPR009003">
    <property type="entry name" value="Peptidase_S1_PA"/>
</dbReference>
<protein>
    <submittedName>
        <fullName evidence="13">Proclotting enzyme-like</fullName>
    </submittedName>
</protein>
<dbReference type="InParanoid" id="A0A6P8YI70"/>
<dbReference type="SMART" id="SM00020">
    <property type="entry name" value="Tryp_SPc"/>
    <property type="match status" value="1"/>
</dbReference>
<dbReference type="CDD" id="cd00190">
    <property type="entry name" value="Tryp_SPc"/>
    <property type="match status" value="1"/>
</dbReference>
<feature type="domain" description="Peptidase S1" evidence="11">
    <location>
        <begin position="275"/>
        <end position="530"/>
    </location>
</feature>
<dbReference type="Gene3D" id="2.40.10.10">
    <property type="entry name" value="Trypsin-like serine proteases"/>
    <property type="match status" value="2"/>
</dbReference>
<comment type="subcellular location">
    <subcellularLocation>
        <location evidence="1">Secreted</location>
    </subcellularLocation>
</comment>
<dbReference type="PROSITE" id="PS00134">
    <property type="entry name" value="TRYPSIN_HIS"/>
    <property type="match status" value="1"/>
</dbReference>
<evidence type="ECO:0000256" key="7">
    <source>
        <dbReference type="ARBA" id="ARBA00023145"/>
    </source>
</evidence>
<dbReference type="PRINTS" id="PR00722">
    <property type="entry name" value="CHYMOTRYPSIN"/>
</dbReference>
<evidence type="ECO:0000256" key="5">
    <source>
        <dbReference type="ARBA" id="ARBA00022801"/>
    </source>
</evidence>
<dbReference type="Pfam" id="PF00089">
    <property type="entry name" value="Trypsin"/>
    <property type="match status" value="1"/>
</dbReference>
<keyword evidence="7" id="KW-0865">Zymogen</keyword>
<evidence type="ECO:0000256" key="10">
    <source>
        <dbReference type="SAM" id="SignalP"/>
    </source>
</evidence>
<evidence type="ECO:0000256" key="9">
    <source>
        <dbReference type="SAM" id="MobiDB-lite"/>
    </source>
</evidence>
<feature type="region of interest" description="Disordered" evidence="9">
    <location>
        <begin position="157"/>
        <end position="261"/>
    </location>
</feature>
<dbReference type="InterPro" id="IPR031986">
    <property type="entry name" value="GD_N"/>
</dbReference>
<dbReference type="GeneID" id="117642546"/>
<name>A0A6P8YI70_THRPL</name>
<evidence type="ECO:0000256" key="1">
    <source>
        <dbReference type="ARBA" id="ARBA00004613"/>
    </source>
</evidence>
<reference evidence="13" key="1">
    <citation type="submission" date="2025-08" db="UniProtKB">
        <authorList>
            <consortium name="RefSeq"/>
        </authorList>
    </citation>
    <scope>IDENTIFICATION</scope>
    <source>
        <tissue evidence="13">Total insect</tissue>
    </source>
</reference>
<evidence type="ECO:0000313" key="13">
    <source>
        <dbReference type="RefSeq" id="XP_034236705.1"/>
    </source>
</evidence>
<dbReference type="Pfam" id="PF16030">
    <property type="entry name" value="GD_N"/>
    <property type="match status" value="1"/>
</dbReference>